<accession>A0A4P7B7T7</accession>
<name>A0A4P7B7T7_ACIHA</name>
<feature type="signal peptide" evidence="1">
    <location>
        <begin position="1"/>
        <end position="26"/>
    </location>
</feature>
<dbReference type="Proteomes" id="UP000294395">
    <property type="component" value="Chromosome"/>
</dbReference>
<protein>
    <recommendedName>
        <fullName evidence="4">Transporter</fullName>
    </recommendedName>
</protein>
<reference evidence="2 3" key="1">
    <citation type="submission" date="2019-03" db="EMBL/GenBank/DDBJ databases">
        <title>Complete genome sequence of two outbreak-associated Acinetobacter haemolyticus strains.</title>
        <authorList>
            <person name="Bai L."/>
            <person name="Zhang S.-C."/>
            <person name="Deng Y."/>
            <person name="Song C.-C."/>
            <person name="Kang G.-B."/>
            <person name="Dong Y."/>
            <person name="Wang Y."/>
            <person name="Gao F."/>
            <person name="Huang H."/>
        </authorList>
    </citation>
    <scope>NUCLEOTIDE SEQUENCE [LARGE SCALE GENOMIC DNA]</scope>
    <source>
        <strain evidence="2 3">TJR01</strain>
    </source>
</reference>
<dbReference type="AlphaFoldDB" id="A0A4P7B7T7"/>
<evidence type="ECO:0000256" key="1">
    <source>
        <dbReference type="SAM" id="SignalP"/>
    </source>
</evidence>
<dbReference type="EMBL" id="CP038009">
    <property type="protein sequence ID" value="QBQ17133.1"/>
    <property type="molecule type" value="Genomic_DNA"/>
</dbReference>
<evidence type="ECO:0008006" key="4">
    <source>
        <dbReference type="Google" id="ProtNLM"/>
    </source>
</evidence>
<dbReference type="RefSeq" id="WP_134252875.1">
    <property type="nucleotide sequence ID" value="NZ_CP038009.1"/>
</dbReference>
<organism evidence="2 3">
    <name type="scientific">Acinetobacter haemolyticus</name>
    <dbReference type="NCBI Taxonomy" id="29430"/>
    <lineage>
        <taxon>Bacteria</taxon>
        <taxon>Pseudomonadati</taxon>
        <taxon>Pseudomonadota</taxon>
        <taxon>Gammaproteobacteria</taxon>
        <taxon>Moraxellales</taxon>
        <taxon>Moraxellaceae</taxon>
        <taxon>Acinetobacter</taxon>
    </lineage>
</organism>
<sequence length="235" mass="26527">MFKFKSQLLKLVLSVTALSISMQLFAGRPMHVDDASVVDAKSCQLEMWMQKHADDREYWSIPACNFGSNFELALGMGRTDTDQADPQNYAVLQAKTLLKAFETNSWGIGLVSGSQFNVNDSTDQIWYISVPASLSTMDDAFIVHANLGWSHEKQDHRNFFTWGVGSETQVAPHLALTTELYGNDRKESFVQTGFRYMLRKDRIQLDTSYGKQLQRSKQSDFFSLGLVLYSAALLP</sequence>
<gene>
    <name evidence="2" type="ORF">AHTJR_13025</name>
</gene>
<keyword evidence="1" id="KW-0732">Signal</keyword>
<evidence type="ECO:0000313" key="2">
    <source>
        <dbReference type="EMBL" id="QBQ17133.1"/>
    </source>
</evidence>
<evidence type="ECO:0000313" key="3">
    <source>
        <dbReference type="Proteomes" id="UP000294395"/>
    </source>
</evidence>
<proteinExistence type="predicted"/>
<feature type="chain" id="PRO_5020620909" description="Transporter" evidence="1">
    <location>
        <begin position="27"/>
        <end position="235"/>
    </location>
</feature>